<dbReference type="SUPFAM" id="SSF51011">
    <property type="entry name" value="Glycosyl hydrolase domain"/>
    <property type="match status" value="1"/>
</dbReference>
<dbReference type="InterPro" id="IPR013780">
    <property type="entry name" value="Glyco_hydro_b"/>
</dbReference>
<evidence type="ECO:0000256" key="1">
    <source>
        <dbReference type="ARBA" id="ARBA00007806"/>
    </source>
</evidence>
<dbReference type="InterPro" id="IPR017853">
    <property type="entry name" value="GH"/>
</dbReference>
<evidence type="ECO:0000259" key="5">
    <source>
        <dbReference type="Pfam" id="PF21365"/>
    </source>
</evidence>
<evidence type="ECO:0000313" key="7">
    <source>
        <dbReference type="Proteomes" id="UP000316639"/>
    </source>
</evidence>
<dbReference type="InterPro" id="IPR051816">
    <property type="entry name" value="Glycosyl_Hydrolase_31"/>
</dbReference>
<dbReference type="Gene3D" id="3.20.20.80">
    <property type="entry name" value="Glycosidases"/>
    <property type="match status" value="1"/>
</dbReference>
<dbReference type="Gene3D" id="2.60.40.1180">
    <property type="entry name" value="Golgi alpha-mannosidase II"/>
    <property type="match status" value="1"/>
</dbReference>
<dbReference type="Gene3D" id="2.60.40.1760">
    <property type="entry name" value="glycosyl hydrolase (family 31)"/>
    <property type="match status" value="1"/>
</dbReference>
<keyword evidence="2" id="KW-0326">Glycosidase</keyword>
<gene>
    <name evidence="6" type="ORF">FKR81_33040</name>
</gene>
<feature type="domain" description="Glycoside hydrolase family 31 TIM barrel" evidence="4">
    <location>
        <begin position="248"/>
        <end position="563"/>
    </location>
</feature>
<dbReference type="SUPFAM" id="SSF51445">
    <property type="entry name" value="(Trans)glycosidases"/>
    <property type="match status" value="1"/>
</dbReference>
<protein>
    <submittedName>
        <fullName evidence="6">Glycoside hydrolase family 31 protein</fullName>
    </submittedName>
</protein>
<name>A0A563EK96_9PSEU</name>
<evidence type="ECO:0000259" key="4">
    <source>
        <dbReference type="Pfam" id="PF01055"/>
    </source>
</evidence>
<dbReference type="CDD" id="cd14752">
    <property type="entry name" value="GH31_N"/>
    <property type="match status" value="1"/>
</dbReference>
<dbReference type="Proteomes" id="UP000316639">
    <property type="component" value="Unassembled WGS sequence"/>
</dbReference>
<dbReference type="PANTHER" id="PTHR43863">
    <property type="entry name" value="HYDROLASE, PUTATIVE (AFU_ORTHOLOGUE AFUA_1G03140)-RELATED"/>
    <property type="match status" value="1"/>
</dbReference>
<dbReference type="Pfam" id="PF21365">
    <property type="entry name" value="Glyco_hydro_31_3rd"/>
    <property type="match status" value="1"/>
</dbReference>
<dbReference type="InterPro" id="IPR048395">
    <property type="entry name" value="Glyco_hydro_31_C"/>
</dbReference>
<dbReference type="OrthoDB" id="176168at2"/>
<proteinExistence type="inferred from homology"/>
<evidence type="ECO:0000313" key="6">
    <source>
        <dbReference type="EMBL" id="TWP47277.1"/>
    </source>
</evidence>
<feature type="chain" id="PRO_5021891196" evidence="3">
    <location>
        <begin position="24"/>
        <end position="795"/>
    </location>
</feature>
<feature type="signal peptide" evidence="3">
    <location>
        <begin position="1"/>
        <end position="23"/>
    </location>
</feature>
<organism evidence="6 7">
    <name type="scientific">Lentzea tibetensis</name>
    <dbReference type="NCBI Taxonomy" id="2591470"/>
    <lineage>
        <taxon>Bacteria</taxon>
        <taxon>Bacillati</taxon>
        <taxon>Actinomycetota</taxon>
        <taxon>Actinomycetes</taxon>
        <taxon>Pseudonocardiales</taxon>
        <taxon>Pseudonocardiaceae</taxon>
        <taxon>Lentzea</taxon>
    </lineage>
</organism>
<evidence type="ECO:0000256" key="2">
    <source>
        <dbReference type="RuleBase" id="RU361185"/>
    </source>
</evidence>
<keyword evidence="2 6" id="KW-0378">Hydrolase</keyword>
<dbReference type="Pfam" id="PF01055">
    <property type="entry name" value="Glyco_hydro_31_2nd"/>
    <property type="match status" value="1"/>
</dbReference>
<sequence length="795" mass="86697">MRRLLALALIAAGLVVAPPTALAGDGLGWDVRKAPFQLDFKDRKVLNGQRESGYRLTDGTEHQLTNLVSRQRVPHGVKYVVATTEPGRSADVVVTRTERGLRVSTALRPDTGVSQVFSNLTGSLDEHFLGGGAHTMFIDLRGKVLLNKAVFVGASNFGRCNKNGAPSTFFTSSKGYGVYADTKAIGRTAFPGAAADTHCDDKPAPCPVKYGVPDRIQLCFKTNRLDYEVYSGSPAKVNAAYFKKVGTPTLPPARQFALTKWRDKYNHSDEVVEDVTQFQQRGVPLDTLWVDNPWEQGPEGARPTYACIGALKFDKTMYPDAQATINWMKSRGVNLGVWVAPFLSKASDGKECPHDYPAGSFAQSDRTNVWDIDLTNPVARAHYEARLESVFRMGVNMVKGDRGEEHNFEETTFAGGPGTLIHNQYPQLYAESVVKMLRKVHGDNYTTLFRAGGDGMPTVLRGFWQADADMSFDGLRLSTRRGINSYISGHPVQGSDTGGYRNLGGGPSESLFVRWSQMSAVSPVFQVGSSGRNSTPWVYDAATFERFRRAAVLHYELFPYLYQQARTAHRDGTPITQPMAFQYPASEEAWAADQQFMVGPDLLAAPVTADRAEADGAAGQPTPVDVWLPPGKWVDLFAGTTVTGGRKITRMSTLDEFPLYLRASAATPLNFRTPDVWAKPWGVNDLDRRDRAGWLVSPDSNGSYTSPHGGTLRSARYGKHLVLTLRGAPDESQLLVPGGVKQVLVDGTPLASSSLEQLRGQETGWTAHAGAGSFGGTVLKLKPRNGHSTVVLTLA</sequence>
<dbReference type="AlphaFoldDB" id="A0A563EK96"/>
<evidence type="ECO:0000256" key="3">
    <source>
        <dbReference type="SAM" id="SignalP"/>
    </source>
</evidence>
<dbReference type="GO" id="GO:0004553">
    <property type="term" value="F:hydrolase activity, hydrolyzing O-glycosyl compounds"/>
    <property type="evidence" value="ECO:0007669"/>
    <property type="project" value="InterPro"/>
</dbReference>
<dbReference type="GO" id="GO:0005975">
    <property type="term" value="P:carbohydrate metabolic process"/>
    <property type="evidence" value="ECO:0007669"/>
    <property type="project" value="InterPro"/>
</dbReference>
<feature type="domain" description="Glycosyl hydrolase family 31 C-terminal" evidence="5">
    <location>
        <begin position="572"/>
        <end position="664"/>
    </location>
</feature>
<keyword evidence="7" id="KW-1185">Reference proteome</keyword>
<reference evidence="6 7" key="1">
    <citation type="submission" date="2019-07" db="EMBL/GenBank/DDBJ databases">
        <title>Lentzea xizangensis sp. nov., isolated from Qinghai-Tibetan Plateau Soils.</title>
        <authorList>
            <person name="Huang J."/>
        </authorList>
    </citation>
    <scope>NUCLEOTIDE SEQUENCE [LARGE SCALE GENOMIC DNA]</scope>
    <source>
        <strain evidence="6 7">FXJ1.1311</strain>
    </source>
</reference>
<dbReference type="InterPro" id="IPR000322">
    <property type="entry name" value="Glyco_hydro_31_TIM"/>
</dbReference>
<accession>A0A563EK96</accession>
<dbReference type="EMBL" id="VOBR01000027">
    <property type="protein sequence ID" value="TWP47277.1"/>
    <property type="molecule type" value="Genomic_DNA"/>
</dbReference>
<keyword evidence="3" id="KW-0732">Signal</keyword>
<dbReference type="RefSeq" id="WP_146358095.1">
    <property type="nucleotide sequence ID" value="NZ_VOBR01000027.1"/>
</dbReference>
<dbReference type="PANTHER" id="PTHR43863:SF2">
    <property type="entry name" value="MALTASE-GLUCOAMYLASE"/>
    <property type="match status" value="1"/>
</dbReference>
<comment type="caution">
    <text evidence="6">The sequence shown here is derived from an EMBL/GenBank/DDBJ whole genome shotgun (WGS) entry which is preliminary data.</text>
</comment>
<comment type="similarity">
    <text evidence="1 2">Belongs to the glycosyl hydrolase 31 family.</text>
</comment>